<proteinExistence type="predicted"/>
<protein>
    <submittedName>
        <fullName evidence="1">Uncharacterized protein</fullName>
    </submittedName>
</protein>
<dbReference type="EMBL" id="JANRMS010000405">
    <property type="protein sequence ID" value="KAJ3540505.1"/>
    <property type="molecule type" value="Genomic_DNA"/>
</dbReference>
<sequence>MKRFKKLFSKRRPTPRHESPSPKPAVSAESLCLSKLEQLPFEIRNEIFLAVDTIEDLRALVHASPTFHQQYRLNRASWLWHCLQQEMGDVLIDACTADLCNLPEFRLKRPRQKILQFIDEYKQQRSTVTETLSEQPPLEDVICITSFHLYIVRPLLQQFITWTRTNLEGLSVPDQLSRTEQRRIMRGLYRFQIYCNLFGGVRSDWQRTRDELLTSQERLDLFLAEYEPWEIEEVICINLFADTKYRSVFDEVQWDLHPDNPSFDPVRTDPFTPPGAYHLRNSMFSDWYRDGMVSLGLPILSAIFKIQDHSELVETIAQNVVSKVHDWIYETTEPSRQDDRREHRYSDRDRAQDSRQKMIFNGDRDDSPPLAWVTIWQELYSNIYSNYIPEPLHKWGYIMWDAGRLVDSGAMAILDREWKTKYGGLDGRETEDPRDFIIEYQ</sequence>
<evidence type="ECO:0000313" key="2">
    <source>
        <dbReference type="Proteomes" id="UP001148629"/>
    </source>
</evidence>
<keyword evidence="2" id="KW-1185">Reference proteome</keyword>
<dbReference type="Proteomes" id="UP001148629">
    <property type="component" value="Unassembled WGS sequence"/>
</dbReference>
<reference evidence="1" key="1">
    <citation type="submission" date="2022-08" db="EMBL/GenBank/DDBJ databases">
        <title>Genome Sequence of Fusarium decemcellulare.</title>
        <authorList>
            <person name="Buettner E."/>
        </authorList>
    </citation>
    <scope>NUCLEOTIDE SEQUENCE</scope>
    <source>
        <strain evidence="1">Babe19</strain>
    </source>
</reference>
<accession>A0ACC1SIQ0</accession>
<comment type="caution">
    <text evidence="1">The sequence shown here is derived from an EMBL/GenBank/DDBJ whole genome shotgun (WGS) entry which is preliminary data.</text>
</comment>
<organism evidence="1 2">
    <name type="scientific">Fusarium decemcellulare</name>
    <dbReference type="NCBI Taxonomy" id="57161"/>
    <lineage>
        <taxon>Eukaryota</taxon>
        <taxon>Fungi</taxon>
        <taxon>Dikarya</taxon>
        <taxon>Ascomycota</taxon>
        <taxon>Pezizomycotina</taxon>
        <taxon>Sordariomycetes</taxon>
        <taxon>Hypocreomycetidae</taxon>
        <taxon>Hypocreales</taxon>
        <taxon>Nectriaceae</taxon>
        <taxon>Fusarium</taxon>
        <taxon>Fusarium decemcellulare species complex</taxon>
    </lineage>
</organism>
<gene>
    <name evidence="1" type="ORF">NM208_g5036</name>
</gene>
<evidence type="ECO:0000313" key="1">
    <source>
        <dbReference type="EMBL" id="KAJ3540505.1"/>
    </source>
</evidence>
<name>A0ACC1SIQ0_9HYPO</name>